<evidence type="ECO:0000313" key="2">
    <source>
        <dbReference type="Proteomes" id="UP000396788"/>
    </source>
</evidence>
<name>A0A5E4RMY0_9BURK</name>
<protein>
    <submittedName>
        <fullName evidence="1">Uncharacterized protein</fullName>
    </submittedName>
</protein>
<sequence>MVARTPAILCKTRRQHTTAQIAPVLRRNKAGTGWPRQTRSLWSTRSSAGRGGLRPMFRPRRALAVLRRSDYVLP</sequence>
<accession>A0A5E4RMY0</accession>
<organism evidence="1 2">
    <name type="scientific">Pandoraea cepalis</name>
    <dbReference type="NCBI Taxonomy" id="2508294"/>
    <lineage>
        <taxon>Bacteria</taxon>
        <taxon>Pseudomonadati</taxon>
        <taxon>Pseudomonadota</taxon>
        <taxon>Betaproteobacteria</taxon>
        <taxon>Burkholderiales</taxon>
        <taxon>Burkholderiaceae</taxon>
        <taxon>Pandoraea</taxon>
    </lineage>
</organism>
<dbReference type="EMBL" id="CABPRY010000001">
    <property type="protein sequence ID" value="VVD63792.1"/>
    <property type="molecule type" value="Genomic_DNA"/>
</dbReference>
<dbReference type="AlphaFoldDB" id="A0A5E4RMY0"/>
<evidence type="ECO:0000313" key="1">
    <source>
        <dbReference type="EMBL" id="VVD63792.1"/>
    </source>
</evidence>
<reference evidence="1 2" key="1">
    <citation type="submission" date="2019-08" db="EMBL/GenBank/DDBJ databases">
        <authorList>
            <person name="Peeters C."/>
        </authorList>
    </citation>
    <scope>NUCLEOTIDE SEQUENCE [LARGE SCALE GENOMIC DNA]</scope>
    <source>
        <strain evidence="1 2">LMG 31107</strain>
    </source>
</reference>
<dbReference type="Proteomes" id="UP000396788">
    <property type="component" value="Unassembled WGS sequence"/>
</dbReference>
<proteinExistence type="predicted"/>
<gene>
    <name evidence="1" type="ORF">PCE31107_00248</name>
</gene>